<reference evidence="2" key="2">
    <citation type="journal article" date="2023" name="Microbiol Resour">
        <title>Decontamination and Annotation of the Draft Genome Sequence of the Oomycete Lagenidium giganteum ARSEF 373.</title>
        <authorList>
            <person name="Morgan W.R."/>
            <person name="Tartar A."/>
        </authorList>
    </citation>
    <scope>NUCLEOTIDE SEQUENCE</scope>
    <source>
        <strain evidence="2">ARSEF 373</strain>
    </source>
</reference>
<feature type="transmembrane region" description="Helical" evidence="1">
    <location>
        <begin position="37"/>
        <end position="58"/>
    </location>
</feature>
<keyword evidence="1" id="KW-0812">Transmembrane</keyword>
<evidence type="ECO:0000313" key="3">
    <source>
        <dbReference type="Proteomes" id="UP001146120"/>
    </source>
</evidence>
<keyword evidence="3" id="KW-1185">Reference proteome</keyword>
<evidence type="ECO:0000313" key="2">
    <source>
        <dbReference type="EMBL" id="DBA01896.1"/>
    </source>
</evidence>
<keyword evidence="1" id="KW-0472">Membrane</keyword>
<dbReference type="EMBL" id="DAKRPA010000040">
    <property type="protein sequence ID" value="DBA01896.1"/>
    <property type="molecule type" value="Genomic_DNA"/>
</dbReference>
<dbReference type="Proteomes" id="UP001146120">
    <property type="component" value="Unassembled WGS sequence"/>
</dbReference>
<gene>
    <name evidence="2" type="ORF">N0F65_006044</name>
</gene>
<evidence type="ECO:0000256" key="1">
    <source>
        <dbReference type="SAM" id="Phobius"/>
    </source>
</evidence>
<organism evidence="2 3">
    <name type="scientific">Lagenidium giganteum</name>
    <dbReference type="NCBI Taxonomy" id="4803"/>
    <lineage>
        <taxon>Eukaryota</taxon>
        <taxon>Sar</taxon>
        <taxon>Stramenopiles</taxon>
        <taxon>Oomycota</taxon>
        <taxon>Peronosporomycetes</taxon>
        <taxon>Pythiales</taxon>
        <taxon>Pythiaceae</taxon>
    </lineage>
</organism>
<dbReference type="AlphaFoldDB" id="A0AAV2Z6E0"/>
<reference evidence="2" key="1">
    <citation type="submission" date="2022-11" db="EMBL/GenBank/DDBJ databases">
        <authorList>
            <person name="Morgan W.R."/>
            <person name="Tartar A."/>
        </authorList>
    </citation>
    <scope>NUCLEOTIDE SEQUENCE</scope>
    <source>
        <strain evidence="2">ARSEF 373</strain>
    </source>
</reference>
<name>A0AAV2Z6E0_9STRA</name>
<accession>A0AAV2Z6E0</accession>
<comment type="caution">
    <text evidence="2">The sequence shown here is derived from an EMBL/GenBank/DDBJ whole genome shotgun (WGS) entry which is preliminary data.</text>
</comment>
<protein>
    <submittedName>
        <fullName evidence="2">Uncharacterized protein</fullName>
    </submittedName>
</protein>
<keyword evidence="1" id="KW-1133">Transmembrane helix</keyword>
<sequence>MANGVTKVSAAMRPEMKGFNISVCVASSAPPNGNHNALIIGISCGIIVAVMLLLFVWIRHRQKKQQQLAATTTTNTTFKMDNFCRGLY</sequence>
<proteinExistence type="predicted"/>